<feature type="transmembrane region" description="Helical" evidence="6">
    <location>
        <begin position="187"/>
        <end position="206"/>
    </location>
</feature>
<organism evidence="8 9">
    <name type="scientific">Denitromonas halophila</name>
    <dbReference type="NCBI Taxonomy" id="1629404"/>
    <lineage>
        <taxon>Bacteria</taxon>
        <taxon>Pseudomonadati</taxon>
        <taxon>Pseudomonadota</taxon>
        <taxon>Betaproteobacteria</taxon>
        <taxon>Rhodocyclales</taxon>
        <taxon>Zoogloeaceae</taxon>
        <taxon>Denitromonas</taxon>
    </lineage>
</organism>
<comment type="subcellular location">
    <subcellularLocation>
        <location evidence="1">Membrane</location>
        <topology evidence="1">Multi-pass membrane protein</topology>
    </subcellularLocation>
</comment>
<dbReference type="Proteomes" id="UP000319502">
    <property type="component" value="Unassembled WGS sequence"/>
</dbReference>
<proteinExistence type="inferred from homology"/>
<accession>A0A557QPI4</accession>
<dbReference type="PANTHER" id="PTHR32322">
    <property type="entry name" value="INNER MEMBRANE TRANSPORTER"/>
    <property type="match status" value="1"/>
</dbReference>
<protein>
    <submittedName>
        <fullName evidence="8">DMT family transporter</fullName>
    </submittedName>
</protein>
<comment type="caution">
    <text evidence="8">The sequence shown here is derived from an EMBL/GenBank/DDBJ whole genome shotgun (WGS) entry which is preliminary data.</text>
</comment>
<feature type="domain" description="EamA" evidence="7">
    <location>
        <begin position="157"/>
        <end position="293"/>
    </location>
</feature>
<dbReference type="SUPFAM" id="SSF103481">
    <property type="entry name" value="Multidrug resistance efflux transporter EmrE"/>
    <property type="match status" value="2"/>
</dbReference>
<dbReference type="EMBL" id="VMNK01000012">
    <property type="protein sequence ID" value="TVO54822.1"/>
    <property type="molecule type" value="Genomic_DNA"/>
</dbReference>
<keyword evidence="4 6" id="KW-1133">Transmembrane helix</keyword>
<dbReference type="Pfam" id="PF00892">
    <property type="entry name" value="EamA"/>
    <property type="match status" value="2"/>
</dbReference>
<dbReference type="AlphaFoldDB" id="A0A557QPI4"/>
<keyword evidence="5 6" id="KW-0472">Membrane</keyword>
<reference evidence="8 9" key="1">
    <citation type="submission" date="2019-07" db="EMBL/GenBank/DDBJ databases">
        <title>The pathways for chlorine oxyanion respiration interact through the shared metabolite chlorate.</title>
        <authorList>
            <person name="Barnum T.P."/>
            <person name="Cheng Y."/>
            <person name="Hill K.A."/>
            <person name="Lucas L.N."/>
            <person name="Carlson H.K."/>
            <person name="Coates J.D."/>
        </authorList>
    </citation>
    <scope>NUCLEOTIDE SEQUENCE [LARGE SCALE GENOMIC DNA]</scope>
    <source>
        <strain evidence="8 9">SFB-3</strain>
    </source>
</reference>
<evidence type="ECO:0000256" key="4">
    <source>
        <dbReference type="ARBA" id="ARBA00022989"/>
    </source>
</evidence>
<keyword evidence="3 6" id="KW-0812">Transmembrane</keyword>
<keyword evidence="9" id="KW-1185">Reference proteome</keyword>
<comment type="similarity">
    <text evidence="2">Belongs to the EamA transporter family.</text>
</comment>
<feature type="transmembrane region" description="Helical" evidence="6">
    <location>
        <begin position="125"/>
        <end position="142"/>
    </location>
</feature>
<feature type="transmembrane region" description="Helical" evidence="6">
    <location>
        <begin position="100"/>
        <end position="118"/>
    </location>
</feature>
<name>A0A557QPI4_9RHOO</name>
<dbReference type="InterPro" id="IPR050638">
    <property type="entry name" value="AA-Vitamin_Transporters"/>
</dbReference>
<evidence type="ECO:0000313" key="9">
    <source>
        <dbReference type="Proteomes" id="UP000319502"/>
    </source>
</evidence>
<dbReference type="OrthoDB" id="5186724at2"/>
<dbReference type="InterPro" id="IPR037185">
    <property type="entry name" value="EmrE-like"/>
</dbReference>
<evidence type="ECO:0000256" key="3">
    <source>
        <dbReference type="ARBA" id="ARBA00022692"/>
    </source>
</evidence>
<feature type="transmembrane region" description="Helical" evidence="6">
    <location>
        <begin position="275"/>
        <end position="292"/>
    </location>
</feature>
<dbReference type="InterPro" id="IPR000620">
    <property type="entry name" value="EamA_dom"/>
</dbReference>
<dbReference type="GO" id="GO:0016020">
    <property type="term" value="C:membrane"/>
    <property type="evidence" value="ECO:0007669"/>
    <property type="project" value="UniProtKB-SubCell"/>
</dbReference>
<feature type="transmembrane region" description="Helical" evidence="6">
    <location>
        <begin position="218"/>
        <end position="239"/>
    </location>
</feature>
<gene>
    <name evidence="8" type="ORF">FHP91_13245</name>
</gene>
<evidence type="ECO:0000256" key="1">
    <source>
        <dbReference type="ARBA" id="ARBA00004141"/>
    </source>
</evidence>
<feature type="domain" description="EamA" evidence="7">
    <location>
        <begin position="10"/>
        <end position="142"/>
    </location>
</feature>
<feature type="transmembrane region" description="Helical" evidence="6">
    <location>
        <begin position="70"/>
        <end position="88"/>
    </location>
</feature>
<evidence type="ECO:0000256" key="2">
    <source>
        <dbReference type="ARBA" id="ARBA00007362"/>
    </source>
</evidence>
<feature type="transmembrane region" description="Helical" evidence="6">
    <location>
        <begin position="251"/>
        <end position="269"/>
    </location>
</feature>
<evidence type="ECO:0000256" key="6">
    <source>
        <dbReference type="SAM" id="Phobius"/>
    </source>
</evidence>
<feature type="transmembrane region" description="Helical" evidence="6">
    <location>
        <begin position="9"/>
        <end position="31"/>
    </location>
</feature>
<feature type="transmembrane region" description="Helical" evidence="6">
    <location>
        <begin position="37"/>
        <end position="58"/>
    </location>
</feature>
<evidence type="ECO:0000256" key="5">
    <source>
        <dbReference type="ARBA" id="ARBA00023136"/>
    </source>
</evidence>
<sequence>MSAPPLTSIYIKLVLTTAFWGGTFIAGRYVAQQMPHFLAASGRFLIALIPLFLFTLTVGGGLTRLNKRQLIGTVLLGATGVFTYNTFFLGGLGHIPASRAALIVALSPIMTMFVMRFIAHERWTWLRVVGVLLSLSGVSMVITRGDYASVFSGAIGRGELYIFIAVASWVAYTVIGRYTLAGMSAASATTWSTLWGTLMLLVPASADLMSPSLAWPDGWSWAAMAYLGVFGTAVAFFWYNQAVAAIGPARATLFTNLVPVFAVVLSVVLLDERLVLASLVGGAMVITGVILANRPGAVVRPDLD</sequence>
<feature type="transmembrane region" description="Helical" evidence="6">
    <location>
        <begin position="154"/>
        <end position="175"/>
    </location>
</feature>
<dbReference type="PANTHER" id="PTHR32322:SF2">
    <property type="entry name" value="EAMA DOMAIN-CONTAINING PROTEIN"/>
    <property type="match status" value="1"/>
</dbReference>
<evidence type="ECO:0000313" key="8">
    <source>
        <dbReference type="EMBL" id="TVO54822.1"/>
    </source>
</evidence>
<dbReference type="RefSeq" id="WP_144310042.1">
    <property type="nucleotide sequence ID" value="NZ_VMNK01000012.1"/>
</dbReference>
<evidence type="ECO:0000259" key="7">
    <source>
        <dbReference type="Pfam" id="PF00892"/>
    </source>
</evidence>